<dbReference type="InterPro" id="IPR002628">
    <property type="entry name" value="PsbO"/>
</dbReference>
<dbReference type="PANTHER" id="PTHR34058">
    <property type="entry name" value="OXYGEN-EVOLVING ENHANCER PROTEIN 1-2, CHLOROPLASTIC"/>
    <property type="match status" value="1"/>
</dbReference>
<comment type="similarity">
    <text evidence="2">Belongs to the PsbO family.</text>
</comment>
<keyword evidence="3" id="KW-0602">Photosynthesis</keyword>
<protein>
    <submittedName>
        <fullName evidence="8">Oxygen-evolving enhancer protein</fullName>
    </submittedName>
</protein>
<dbReference type="GO" id="GO:0010207">
    <property type="term" value="P:photosystem II assembly"/>
    <property type="evidence" value="ECO:0007669"/>
    <property type="project" value="InterPro"/>
</dbReference>
<evidence type="ECO:0000256" key="2">
    <source>
        <dbReference type="ARBA" id="ARBA00009838"/>
    </source>
</evidence>
<evidence type="ECO:0000256" key="1">
    <source>
        <dbReference type="ARBA" id="ARBA00004370"/>
    </source>
</evidence>
<feature type="signal peptide" evidence="7">
    <location>
        <begin position="1"/>
        <end position="19"/>
    </location>
</feature>
<evidence type="ECO:0000256" key="3">
    <source>
        <dbReference type="ARBA" id="ARBA00022531"/>
    </source>
</evidence>
<evidence type="ECO:0000256" key="6">
    <source>
        <dbReference type="ARBA" id="ARBA00023276"/>
    </source>
</evidence>
<feature type="chain" id="PRO_5003198730" evidence="7">
    <location>
        <begin position="20"/>
        <end position="324"/>
    </location>
</feature>
<reference evidence="8" key="1">
    <citation type="journal article" date="2011" name="J. Phycol.">
        <title>Evolutional analysis of the nuclear-encoded photosynthetic gene psbO from tertiary plastid-containing algae in Dinophyta.</title>
        <authorList>
            <person name="Yokoyama A."/>
            <person name="Takahashi F."/>
            <person name="Kataoka H."/>
            <person name="Hara Y."/>
            <person name="Nozaki H."/>
        </authorList>
    </citation>
    <scope>NUCLEOTIDE SEQUENCE</scope>
</reference>
<evidence type="ECO:0000256" key="5">
    <source>
        <dbReference type="ARBA" id="ARBA00023136"/>
    </source>
</evidence>
<evidence type="ECO:0000313" key="8">
    <source>
        <dbReference type="EMBL" id="BAJ61703.1"/>
    </source>
</evidence>
<gene>
    <name evidence="8" type="primary">psbO</name>
</gene>
<keyword evidence="7" id="KW-0732">Signal</keyword>
<dbReference type="GO" id="GO:0009523">
    <property type="term" value="C:photosystem II"/>
    <property type="evidence" value="ECO:0007669"/>
    <property type="project" value="UniProtKB-KW"/>
</dbReference>
<dbReference type="GO" id="GO:0042549">
    <property type="term" value="P:photosystem II stabilization"/>
    <property type="evidence" value="ECO:0007669"/>
    <property type="project" value="InterPro"/>
</dbReference>
<evidence type="ECO:0000256" key="7">
    <source>
        <dbReference type="SAM" id="SignalP"/>
    </source>
</evidence>
<comment type="subcellular location">
    <subcellularLocation>
        <location evidence="1">Membrane</location>
    </subcellularLocation>
</comment>
<dbReference type="Gene3D" id="2.40.160.30">
    <property type="entry name" value="Photosystem II, cytochrome c-550 precursor"/>
    <property type="match status" value="1"/>
</dbReference>
<proteinExistence type="evidence at transcript level"/>
<dbReference type="EMBL" id="AB545770">
    <property type="protein sequence ID" value="BAJ61703.1"/>
    <property type="molecule type" value="mRNA"/>
</dbReference>
<evidence type="ECO:0000256" key="4">
    <source>
        <dbReference type="ARBA" id="ARBA00023078"/>
    </source>
</evidence>
<keyword evidence="6" id="KW-0604">Photosystem II</keyword>
<organism evidence="8">
    <name type="scientific">Fucus distichus</name>
    <name type="common">Common rockweed</name>
    <name type="synonym">Brown alga</name>
    <dbReference type="NCBI Taxonomy" id="3012"/>
    <lineage>
        <taxon>Eukaryota</taxon>
        <taxon>Sar</taxon>
        <taxon>Stramenopiles</taxon>
        <taxon>Ochrophyta</taxon>
        <taxon>PX clade</taxon>
        <taxon>Phaeophyceae</taxon>
        <taxon>Fucales</taxon>
        <taxon>Fucaceae</taxon>
        <taxon>Fucus</taxon>
    </lineage>
</organism>
<dbReference type="AlphaFoldDB" id="E5RPB1"/>
<dbReference type="InterPro" id="IPR011250">
    <property type="entry name" value="OMP/PagP_B-barrel"/>
</dbReference>
<dbReference type="Gene3D" id="3.30.2050.10">
    <property type="entry name" value="photosynthetic oxygen evolving center domain"/>
    <property type="match status" value="1"/>
</dbReference>
<keyword evidence="4" id="KW-0793">Thylakoid</keyword>
<name>E5RPB1_FUCDI</name>
<sequence>MKLAVTAVAISALSPAADAFAPSSAFNGARMASVKNTRSSTSAVEMNVSDDFKKAAAGALAVFAGLSLFTSAPSEAVTRDTLDALSYTQVKGTGLANRCPEVRGEDTISVGGGSEIIDMCIEPKQFQVLSRVARGGKMVPQMIDTKLMTRETYTLYGIEGNFGNKDGKLTFEEKDGIDYAATTIQSNYERIPFLFTVKDLVAKASEGGNQVKPGFQMGGGFRTPSYRTGLFLDPKGRGGSTGYDMAVALPGLQSGVEGDAELFKENNKVFDVTDGNIEFEVNKVDKEAGEIGGVFVSKQKGDTDMGSKVPKDILVKGIFYARIE</sequence>
<dbReference type="Pfam" id="PF01716">
    <property type="entry name" value="MSP"/>
    <property type="match status" value="1"/>
</dbReference>
<dbReference type="SUPFAM" id="SSF56925">
    <property type="entry name" value="OMPA-like"/>
    <property type="match status" value="1"/>
</dbReference>
<accession>E5RPB1</accession>
<keyword evidence="5" id="KW-0472">Membrane</keyword>